<feature type="compositionally biased region" description="Basic and acidic residues" evidence="1">
    <location>
        <begin position="1"/>
        <end position="21"/>
    </location>
</feature>
<accession>U2FSH0</accession>
<proteinExistence type="predicted"/>
<evidence type="ECO:0000256" key="1">
    <source>
        <dbReference type="SAM" id="MobiDB-lite"/>
    </source>
</evidence>
<feature type="region of interest" description="Disordered" evidence="1">
    <location>
        <begin position="74"/>
        <end position="102"/>
    </location>
</feature>
<dbReference type="InParanoid" id="U2FSH0"/>
<evidence type="ECO:0000313" key="3">
    <source>
        <dbReference type="Proteomes" id="UP000005707"/>
    </source>
</evidence>
<sequence>MGTIKDFEDMRDKNRRNYHDEADIDDDGNQPGMGSITVQSSINDSKQLLKRPELYPNNPYYEEFEEDFKVSQNIKKHREKERREQQMNNTREKETMPLNKNK</sequence>
<reference evidence="2 3" key="2">
    <citation type="journal article" date="2013" name="PLoS ONE">
        <title>INDIGO - INtegrated Data Warehouse of MIcrobial GenOmes with Examples from the Red Sea Extremophiles.</title>
        <authorList>
            <person name="Alam I."/>
            <person name="Antunes A."/>
            <person name="Kamau A.A."/>
            <person name="Ba Alawi W."/>
            <person name="Kalkatawi M."/>
            <person name="Stingl U."/>
            <person name="Bajic V.B."/>
        </authorList>
    </citation>
    <scope>NUCLEOTIDE SEQUENCE [LARGE SCALE GENOMIC DNA]</scope>
    <source>
        <strain evidence="2 3">SSD-17B</strain>
    </source>
</reference>
<protein>
    <submittedName>
        <fullName evidence="2">Uncharacterized protein</fullName>
    </submittedName>
</protein>
<feature type="compositionally biased region" description="Basic and acidic residues" evidence="1">
    <location>
        <begin position="81"/>
        <end position="95"/>
    </location>
</feature>
<feature type="compositionally biased region" description="Polar residues" evidence="1">
    <location>
        <begin position="36"/>
        <end position="46"/>
    </location>
</feature>
<reference evidence="2 3" key="1">
    <citation type="journal article" date="2011" name="J. Bacteriol.">
        <title>Genome sequence of Haloplasma contractile, an unusual contractile bacterium from a deep-sea anoxic brine lake.</title>
        <authorList>
            <person name="Antunes A."/>
            <person name="Alam I."/>
            <person name="El Dorry H."/>
            <person name="Siam R."/>
            <person name="Robertson A."/>
            <person name="Bajic V.B."/>
            <person name="Stingl U."/>
        </authorList>
    </citation>
    <scope>NUCLEOTIDE SEQUENCE [LARGE SCALE GENOMIC DNA]</scope>
    <source>
        <strain evidence="2 3">SSD-17B</strain>
    </source>
</reference>
<dbReference type="AlphaFoldDB" id="U2FSH0"/>
<dbReference type="RefSeq" id="WP_008826014.1">
    <property type="nucleotide sequence ID" value="NZ_AFNU02000001.1"/>
</dbReference>
<dbReference type="EMBL" id="AFNU02000001">
    <property type="protein sequence ID" value="ERJ13879.1"/>
    <property type="molecule type" value="Genomic_DNA"/>
</dbReference>
<dbReference type="Proteomes" id="UP000005707">
    <property type="component" value="Unassembled WGS sequence"/>
</dbReference>
<comment type="caution">
    <text evidence="2">The sequence shown here is derived from an EMBL/GenBank/DDBJ whole genome shotgun (WGS) entry which is preliminary data.</text>
</comment>
<feature type="region of interest" description="Disordered" evidence="1">
    <location>
        <begin position="1"/>
        <end position="51"/>
    </location>
</feature>
<organism evidence="2 3">
    <name type="scientific">Haloplasma contractile SSD-17B</name>
    <dbReference type="NCBI Taxonomy" id="1033810"/>
    <lineage>
        <taxon>Bacteria</taxon>
        <taxon>Bacillati</taxon>
        <taxon>Mycoplasmatota</taxon>
        <taxon>Mollicutes</taxon>
        <taxon>Haloplasmatales</taxon>
        <taxon>Haloplasmataceae</taxon>
        <taxon>Haloplasma</taxon>
    </lineage>
</organism>
<keyword evidence="3" id="KW-1185">Reference proteome</keyword>
<gene>
    <name evidence="2" type="ORF">HLPCO_000545</name>
</gene>
<evidence type="ECO:0000313" key="2">
    <source>
        <dbReference type="EMBL" id="ERJ13879.1"/>
    </source>
</evidence>
<name>U2FSH0_9MOLU</name>